<evidence type="ECO:0000313" key="6">
    <source>
        <dbReference type="Proteomes" id="UP000483379"/>
    </source>
</evidence>
<dbReference type="PANTHER" id="PTHR11575">
    <property type="entry name" value="5'-NUCLEOTIDASE-RELATED"/>
    <property type="match status" value="1"/>
</dbReference>
<dbReference type="GO" id="GO:0030288">
    <property type="term" value="C:outer membrane-bounded periplasmic space"/>
    <property type="evidence" value="ECO:0007669"/>
    <property type="project" value="TreeGrafter"/>
</dbReference>
<gene>
    <name evidence="5" type="ORF">G3446_12360</name>
</gene>
<dbReference type="PANTHER" id="PTHR11575:SF24">
    <property type="entry name" value="5'-NUCLEOTIDASE"/>
    <property type="match status" value="1"/>
</dbReference>
<dbReference type="GO" id="GO:0000166">
    <property type="term" value="F:nucleotide binding"/>
    <property type="evidence" value="ECO:0007669"/>
    <property type="project" value="UniProtKB-KW"/>
</dbReference>
<evidence type="ECO:0000256" key="1">
    <source>
        <dbReference type="ARBA" id="ARBA00022729"/>
    </source>
</evidence>
<dbReference type="InterPro" id="IPR008334">
    <property type="entry name" value="5'-Nucleotdase_C"/>
</dbReference>
<dbReference type="Gene3D" id="3.90.780.10">
    <property type="entry name" value="5'-Nucleotidase, C-terminal domain"/>
    <property type="match status" value="1"/>
</dbReference>
<feature type="domain" description="5'-Nucleotidase C-terminal" evidence="4">
    <location>
        <begin position="316"/>
        <end position="464"/>
    </location>
</feature>
<evidence type="ECO:0000259" key="4">
    <source>
        <dbReference type="Pfam" id="PF02872"/>
    </source>
</evidence>
<evidence type="ECO:0000313" key="5">
    <source>
        <dbReference type="EMBL" id="NEV62673.1"/>
    </source>
</evidence>
<dbReference type="Gene3D" id="3.60.21.10">
    <property type="match status" value="1"/>
</dbReference>
<dbReference type="InterPro" id="IPR004843">
    <property type="entry name" value="Calcineurin-like_PHP"/>
</dbReference>
<evidence type="ECO:0000259" key="3">
    <source>
        <dbReference type="Pfam" id="PF00149"/>
    </source>
</evidence>
<reference evidence="5 6" key="1">
    <citation type="submission" date="2020-02" db="EMBL/GenBank/DDBJ databases">
        <title>Genome sequences of Thiorhodococcus mannitoliphagus and Thiorhodococcus minor, purple sulfur photosynthetic bacteria in the gammaproteobacterial family, Chromatiaceae.</title>
        <authorList>
            <person name="Aviles F.A."/>
            <person name="Meyer T.E."/>
            <person name="Kyndt J.A."/>
        </authorList>
    </citation>
    <scope>NUCLEOTIDE SEQUENCE [LARGE SCALE GENOMIC DNA]</scope>
    <source>
        <strain evidence="5 6">DSM 11518</strain>
    </source>
</reference>
<dbReference type="Pfam" id="PF02872">
    <property type="entry name" value="5_nucleotid_C"/>
    <property type="match status" value="1"/>
</dbReference>
<dbReference type="InterPro" id="IPR006179">
    <property type="entry name" value="5_nucleotidase/apyrase"/>
</dbReference>
<dbReference type="GO" id="GO:0016787">
    <property type="term" value="F:hydrolase activity"/>
    <property type="evidence" value="ECO:0007669"/>
    <property type="project" value="UniProtKB-KW"/>
</dbReference>
<keyword evidence="2" id="KW-0378">Hydrolase</keyword>
<comment type="caution">
    <text evidence="5">The sequence shown here is derived from an EMBL/GenBank/DDBJ whole genome shotgun (WGS) entry which is preliminary data.</text>
</comment>
<dbReference type="Proteomes" id="UP000483379">
    <property type="component" value="Unassembled WGS sequence"/>
</dbReference>
<dbReference type="InterPro" id="IPR036907">
    <property type="entry name" value="5'-Nucleotdase_C_sf"/>
</dbReference>
<dbReference type="RefSeq" id="WP_164453141.1">
    <property type="nucleotide sequence ID" value="NZ_JAAIJQ010000032.1"/>
</dbReference>
<dbReference type="SUPFAM" id="SSF55816">
    <property type="entry name" value="5'-nucleotidase (syn. UDP-sugar hydrolase), C-terminal domain"/>
    <property type="match status" value="1"/>
</dbReference>
<dbReference type="SUPFAM" id="SSF56300">
    <property type="entry name" value="Metallo-dependent phosphatases"/>
    <property type="match status" value="1"/>
</dbReference>
<accession>A0A6M0K199</accession>
<organism evidence="5 6">
    <name type="scientific">Thiorhodococcus minor</name>
    <dbReference type="NCBI Taxonomy" id="57489"/>
    <lineage>
        <taxon>Bacteria</taxon>
        <taxon>Pseudomonadati</taxon>
        <taxon>Pseudomonadota</taxon>
        <taxon>Gammaproteobacteria</taxon>
        <taxon>Chromatiales</taxon>
        <taxon>Chromatiaceae</taxon>
        <taxon>Thiorhodococcus</taxon>
    </lineage>
</organism>
<feature type="domain" description="Calcineurin-like phosphoesterase" evidence="3">
    <location>
        <begin position="35"/>
        <end position="243"/>
    </location>
</feature>
<dbReference type="EMBL" id="JAAIJQ010000032">
    <property type="protein sequence ID" value="NEV62673.1"/>
    <property type="molecule type" value="Genomic_DNA"/>
</dbReference>
<comment type="similarity">
    <text evidence="2">Belongs to the 5'-nucleotidase family.</text>
</comment>
<keyword evidence="2" id="KW-0547">Nucleotide-binding</keyword>
<name>A0A6M0K199_9GAMM</name>
<feature type="signal peptide" evidence="2">
    <location>
        <begin position="1"/>
        <end position="26"/>
    </location>
</feature>
<keyword evidence="1 2" id="KW-0732">Signal</keyword>
<protein>
    <submittedName>
        <fullName evidence="5">Bifunctional metallophosphatase/5'-nucleotidase</fullName>
    </submittedName>
</protein>
<evidence type="ECO:0000256" key="2">
    <source>
        <dbReference type="RuleBase" id="RU362119"/>
    </source>
</evidence>
<dbReference type="GO" id="GO:0009166">
    <property type="term" value="P:nucleotide catabolic process"/>
    <property type="evidence" value="ECO:0007669"/>
    <property type="project" value="InterPro"/>
</dbReference>
<sequence>MARSMPIRSWLLGLLLVLGCEAAAQAVCDVDDKVRLLHFNDLHGQLAPLSSPGEDPPGGLARLATLVSEARSEVPGQRTLLLFAGDLLQGSLSSSLFMGHPDLVLLERIGVDAAVVGNHEFDFGQENFRALAQASRFPFLSANLQAQPEPLPVRPSLVIRGSGGPTIAILGLTTSELLTTTHPRNTKGIQVADPIEVARALVPQLRARADLVVVLSHLGLAADRRLAGAVEGIDVIVGGHDHHVLQPPVIESGTLIVQGGSRGQWLGRLEIECAAGRLKPKDYRLIPVSAEVAEAPEIAAEVARVVAEADRGMDEVIGDIAVDLSADRGLIRRGEAVFGDFVADLALTITDADVALVNAGSFRASIPKGGVTLKQVYEALPFGNELVVAELSGQQIREALARSAALEPQDNPGGFLQVSGLSYVIAGNRLDAVTLSTGALDPSERYRVVMPDFLASGGDGYAMLMSQEGRVSTGRRLADVVVAAIRAGSEIPDHPDGRILRRTAASVGR</sequence>
<dbReference type="AlphaFoldDB" id="A0A6M0K199"/>
<dbReference type="Pfam" id="PF00149">
    <property type="entry name" value="Metallophos"/>
    <property type="match status" value="1"/>
</dbReference>
<dbReference type="CDD" id="cd00845">
    <property type="entry name" value="MPP_UshA_N_like"/>
    <property type="match status" value="1"/>
</dbReference>
<proteinExistence type="inferred from homology"/>
<dbReference type="PROSITE" id="PS51257">
    <property type="entry name" value="PROKAR_LIPOPROTEIN"/>
    <property type="match status" value="1"/>
</dbReference>
<dbReference type="InterPro" id="IPR029052">
    <property type="entry name" value="Metallo-depent_PP-like"/>
</dbReference>
<dbReference type="PRINTS" id="PR01607">
    <property type="entry name" value="APYRASEFAMLY"/>
</dbReference>
<keyword evidence="6" id="KW-1185">Reference proteome</keyword>
<feature type="chain" id="PRO_5027140580" evidence="2">
    <location>
        <begin position="27"/>
        <end position="509"/>
    </location>
</feature>